<dbReference type="Proteomes" id="UP000248627">
    <property type="component" value="Unassembled WGS sequence"/>
</dbReference>
<sequence>MMNLLRPRLSAVVAIGVQHPGGRIFEMSRLSGGRLLLAAVVGAAVAALPAGPAQAHVSVTPGQVAPGSFTTLTFRVPNERADASTVSLRLVIPPTAAVSSAAVHKLAGWRAEVERTASGITDAAPATDAVSAITWTALSDEAAVDGDQFQEFRVSLGPLPDTGDRMVFKALQTYSDGQISRWIEEPLDGEAEPANPAVVVYLDRSAAATVDEHGMPIAGGPSSVDGRSPAAALGIGIAALVVAVAALLLGLLNRALATRRPQR</sequence>
<dbReference type="CDD" id="cd08545">
    <property type="entry name" value="YcnI_like"/>
    <property type="match status" value="1"/>
</dbReference>
<gene>
    <name evidence="3" type="ORF">C1I93_22005</name>
</gene>
<organism evidence="3 4">
    <name type="scientific">Micromonospora endophytica</name>
    <dbReference type="NCBI Taxonomy" id="515350"/>
    <lineage>
        <taxon>Bacteria</taxon>
        <taxon>Bacillati</taxon>
        <taxon>Actinomycetota</taxon>
        <taxon>Actinomycetes</taxon>
        <taxon>Micromonosporales</taxon>
        <taxon>Micromonosporaceae</taxon>
        <taxon>Micromonospora</taxon>
    </lineage>
</organism>
<accession>A0A2W2BY35</accession>
<feature type="transmembrane region" description="Helical" evidence="1">
    <location>
        <begin position="231"/>
        <end position="253"/>
    </location>
</feature>
<dbReference type="AlphaFoldDB" id="A0A2W2BY35"/>
<evidence type="ECO:0000313" key="4">
    <source>
        <dbReference type="Proteomes" id="UP000248627"/>
    </source>
</evidence>
<keyword evidence="1" id="KW-0472">Membrane</keyword>
<protein>
    <recommendedName>
        <fullName evidence="2">YncI copper-binding domain-containing protein</fullName>
    </recommendedName>
</protein>
<dbReference type="Pfam" id="PF07987">
    <property type="entry name" value="DUF1775"/>
    <property type="match status" value="1"/>
</dbReference>
<reference evidence="3 4" key="1">
    <citation type="submission" date="2018-01" db="EMBL/GenBank/DDBJ databases">
        <title>Draft genome sequence of Jishengella endophytica.</title>
        <authorList>
            <person name="Sahin N."/>
            <person name="Ay H."/>
            <person name="Saygin H."/>
        </authorList>
    </citation>
    <scope>NUCLEOTIDE SEQUENCE [LARGE SCALE GENOMIC DNA]</scope>
    <source>
        <strain evidence="3 4">DSM 45430</strain>
    </source>
</reference>
<dbReference type="EMBL" id="POTX01000179">
    <property type="protein sequence ID" value="PZF91042.1"/>
    <property type="molecule type" value="Genomic_DNA"/>
</dbReference>
<dbReference type="InterPro" id="IPR012533">
    <property type="entry name" value="YcnI-copper_dom"/>
</dbReference>
<name>A0A2W2BY35_9ACTN</name>
<dbReference type="Gene3D" id="2.60.40.2230">
    <property type="entry name" value="Uncharacterised protein YcnI-like PF07987, DUF1775"/>
    <property type="match status" value="1"/>
</dbReference>
<evidence type="ECO:0000259" key="2">
    <source>
        <dbReference type="Pfam" id="PF07987"/>
    </source>
</evidence>
<comment type="caution">
    <text evidence="3">The sequence shown here is derived from an EMBL/GenBank/DDBJ whole genome shotgun (WGS) entry which is preliminary data.</text>
</comment>
<evidence type="ECO:0000256" key="1">
    <source>
        <dbReference type="SAM" id="Phobius"/>
    </source>
</evidence>
<keyword evidence="1" id="KW-0812">Transmembrane</keyword>
<feature type="domain" description="YncI copper-binding" evidence="2">
    <location>
        <begin position="56"/>
        <end position="201"/>
    </location>
</feature>
<keyword evidence="1" id="KW-1133">Transmembrane helix</keyword>
<proteinExistence type="predicted"/>
<dbReference type="OrthoDB" id="9810871at2"/>
<evidence type="ECO:0000313" key="3">
    <source>
        <dbReference type="EMBL" id="PZF91042.1"/>
    </source>
</evidence>
<dbReference type="InterPro" id="IPR038507">
    <property type="entry name" value="YcnI-like_sf"/>
</dbReference>
<keyword evidence="4" id="KW-1185">Reference proteome</keyword>